<dbReference type="EMBL" id="BJOV01000005">
    <property type="protein sequence ID" value="GEE03392.1"/>
    <property type="molecule type" value="Genomic_DNA"/>
</dbReference>
<proteinExistence type="predicted"/>
<feature type="signal peptide" evidence="2">
    <location>
        <begin position="1"/>
        <end position="29"/>
    </location>
</feature>
<protein>
    <submittedName>
        <fullName evidence="3">Uncharacterized protein</fullName>
    </submittedName>
</protein>
<feature type="chain" id="PRO_5029852594" evidence="2">
    <location>
        <begin position="30"/>
        <end position="192"/>
    </location>
</feature>
<accession>A0A7I9VDV2</accession>
<dbReference type="AlphaFoldDB" id="A0A7I9VDV2"/>
<reference evidence="4" key="1">
    <citation type="submission" date="2019-06" db="EMBL/GenBank/DDBJ databases">
        <title>Gordonia isolated from sludge of a wastewater treatment plant.</title>
        <authorList>
            <person name="Tamura T."/>
            <person name="Aoyama K."/>
            <person name="Kang Y."/>
            <person name="Saito S."/>
            <person name="Akiyama N."/>
            <person name="Yazawa K."/>
            <person name="Gonoi T."/>
            <person name="Mikami Y."/>
        </authorList>
    </citation>
    <scope>NUCLEOTIDE SEQUENCE [LARGE SCALE GENOMIC DNA]</scope>
    <source>
        <strain evidence="4">NBRC 107696</strain>
    </source>
</reference>
<dbReference type="PROSITE" id="PS51257">
    <property type="entry name" value="PROKAR_LIPOPROTEIN"/>
    <property type="match status" value="1"/>
</dbReference>
<organism evidence="3 4">
    <name type="scientific">Gordonia spumicola</name>
    <dbReference type="NCBI Taxonomy" id="589161"/>
    <lineage>
        <taxon>Bacteria</taxon>
        <taxon>Bacillati</taxon>
        <taxon>Actinomycetota</taxon>
        <taxon>Actinomycetes</taxon>
        <taxon>Mycobacteriales</taxon>
        <taxon>Gordoniaceae</taxon>
        <taxon>Gordonia</taxon>
    </lineage>
</organism>
<feature type="region of interest" description="Disordered" evidence="1">
    <location>
        <begin position="166"/>
        <end position="192"/>
    </location>
</feature>
<comment type="caution">
    <text evidence="3">The sequence shown here is derived from an EMBL/GenBank/DDBJ whole genome shotgun (WGS) entry which is preliminary data.</text>
</comment>
<keyword evidence="2" id="KW-0732">Signal</keyword>
<dbReference type="RefSeq" id="WP_161896910.1">
    <property type="nucleotide sequence ID" value="NZ_BJOV01000005.1"/>
</dbReference>
<evidence type="ECO:0000313" key="3">
    <source>
        <dbReference type="EMBL" id="GEE03392.1"/>
    </source>
</evidence>
<evidence type="ECO:0000256" key="1">
    <source>
        <dbReference type="SAM" id="MobiDB-lite"/>
    </source>
</evidence>
<evidence type="ECO:0000256" key="2">
    <source>
        <dbReference type="SAM" id="SignalP"/>
    </source>
</evidence>
<gene>
    <name evidence="3" type="ORF">nbrc107696_38380</name>
</gene>
<evidence type="ECO:0000313" key="4">
    <source>
        <dbReference type="Proteomes" id="UP000444960"/>
    </source>
</evidence>
<sequence length="192" mass="20003">MNNRFRTSLLVSGIAACAAASIGVGTASAYETIYVDEALYPHTDTLTSGVFDVSITNKAHQKADCTVTLYPTSEKDDVKNLVAVTNDWWRRVADDADLAAAKAEVTGAAGTVDVKDIAVGDTKSGSITPAAPAQSDYVVFNFCRADDPATETFEISTSSYDIASTAPDPDNTFGSLTGPGLGSLASVLPQKP</sequence>
<keyword evidence="4" id="KW-1185">Reference proteome</keyword>
<name>A0A7I9VDV2_9ACTN</name>
<dbReference type="OrthoDB" id="9956992at2"/>
<dbReference type="Proteomes" id="UP000444960">
    <property type="component" value="Unassembled WGS sequence"/>
</dbReference>